<dbReference type="RefSeq" id="WP_062420532.1">
    <property type="nucleotide sequence ID" value="NZ_BBYA01000002.1"/>
</dbReference>
<dbReference type="GO" id="GO:0016747">
    <property type="term" value="F:acyltransferase activity, transferring groups other than amino-acyl groups"/>
    <property type="evidence" value="ECO:0007669"/>
    <property type="project" value="InterPro"/>
</dbReference>
<dbReference type="SUPFAM" id="SSF55729">
    <property type="entry name" value="Acyl-CoA N-acyltransferases (Nat)"/>
    <property type="match status" value="1"/>
</dbReference>
<feature type="domain" description="N-acetyltransferase" evidence="1">
    <location>
        <begin position="135"/>
        <end position="261"/>
    </location>
</feature>
<dbReference type="Gene3D" id="3.40.630.80">
    <property type="match status" value="1"/>
</dbReference>
<dbReference type="PROSITE" id="PS51186">
    <property type="entry name" value="GNAT"/>
    <property type="match status" value="1"/>
</dbReference>
<dbReference type="CDD" id="cd04301">
    <property type="entry name" value="NAT_SF"/>
    <property type="match status" value="1"/>
</dbReference>
<dbReference type="InterPro" id="IPR000182">
    <property type="entry name" value="GNAT_dom"/>
</dbReference>
<gene>
    <name evidence="2" type="ORF">ADM99_10670</name>
</gene>
<keyword evidence="3" id="KW-1185">Reference proteome</keyword>
<dbReference type="Gene3D" id="3.40.630.30">
    <property type="match status" value="1"/>
</dbReference>
<organism evidence="2 3">
    <name type="scientific">Leptolinea tardivitalis</name>
    <dbReference type="NCBI Taxonomy" id="229920"/>
    <lineage>
        <taxon>Bacteria</taxon>
        <taxon>Bacillati</taxon>
        <taxon>Chloroflexota</taxon>
        <taxon>Anaerolineae</taxon>
        <taxon>Anaerolineales</taxon>
        <taxon>Anaerolineaceae</taxon>
        <taxon>Leptolinea</taxon>
    </lineage>
</organism>
<dbReference type="EMBL" id="LGCK01000010">
    <property type="protein sequence ID" value="KPL71865.1"/>
    <property type="molecule type" value="Genomic_DNA"/>
</dbReference>
<evidence type="ECO:0000313" key="3">
    <source>
        <dbReference type="Proteomes" id="UP000050430"/>
    </source>
</evidence>
<dbReference type="STRING" id="229920.ADM99_10670"/>
<name>A0A0P6XQT2_9CHLR</name>
<evidence type="ECO:0000259" key="1">
    <source>
        <dbReference type="PROSITE" id="PS51186"/>
    </source>
</evidence>
<dbReference type="Proteomes" id="UP000050430">
    <property type="component" value="Unassembled WGS sequence"/>
</dbReference>
<evidence type="ECO:0000313" key="2">
    <source>
        <dbReference type="EMBL" id="KPL71865.1"/>
    </source>
</evidence>
<dbReference type="InterPro" id="IPR016181">
    <property type="entry name" value="Acyl_CoA_acyltransferase"/>
</dbReference>
<dbReference type="AlphaFoldDB" id="A0A0P6XQT2"/>
<sequence length="261" mass="30226">MSDYQFECVDNPRSLLDLRNLYLNGLPHSQDYFVELQVKQARWYLIKSGSTRTGYFILSNDGCLLEYFMLPEWANQEDVLLGNLIEKYSIRKALCKSYDAFLLSSCYQYQKKSRAIGILFPEIQSPRQAVSQFPFSIRHAVPADEPMIVSINENVFDSAKEVMEYIESSQIFLYEKENDLIGFGIYSQIIEGRPARDIGMLVVPAFRNKGYGCAILQHLIQYCRQNQWPPQAGCDIENTASRHCLEKAGFIPRYRLLEFTF</sequence>
<comment type="caution">
    <text evidence="2">The sequence shown here is derived from an EMBL/GenBank/DDBJ whole genome shotgun (WGS) entry which is preliminary data.</text>
</comment>
<proteinExistence type="predicted"/>
<dbReference type="Pfam" id="PF18015">
    <property type="entry name" value="Acetyltransf_19"/>
    <property type="match status" value="1"/>
</dbReference>
<dbReference type="OrthoDB" id="7833882at2"/>
<protein>
    <recommendedName>
        <fullName evidence="1">N-acetyltransferase domain-containing protein</fullName>
    </recommendedName>
</protein>
<reference evidence="2 3" key="1">
    <citation type="submission" date="2015-07" db="EMBL/GenBank/DDBJ databases">
        <title>Genome sequence of Leptolinea tardivitalis DSM 16556.</title>
        <authorList>
            <person name="Hemp J."/>
            <person name="Ward L.M."/>
            <person name="Pace L.A."/>
            <person name="Fischer W.W."/>
        </authorList>
    </citation>
    <scope>NUCLEOTIDE SEQUENCE [LARGE SCALE GENOMIC DNA]</scope>
    <source>
        <strain evidence="2 3">YMTK-2</strain>
    </source>
</reference>
<dbReference type="InterPro" id="IPR040579">
    <property type="entry name" value="Acetyltransf_19"/>
</dbReference>
<dbReference type="Pfam" id="PF00583">
    <property type="entry name" value="Acetyltransf_1"/>
    <property type="match status" value="1"/>
</dbReference>
<accession>A0A0P6XQT2</accession>